<comment type="caution">
    <text evidence="2">The sequence shown here is derived from an EMBL/GenBank/DDBJ whole genome shotgun (WGS) entry which is preliminary data.</text>
</comment>
<proteinExistence type="predicted"/>
<feature type="region of interest" description="Disordered" evidence="1">
    <location>
        <begin position="240"/>
        <end position="262"/>
    </location>
</feature>
<dbReference type="OrthoDB" id="306690at2759"/>
<gene>
    <name evidence="2" type="ORF">RFULGI_LOCUS10973</name>
</gene>
<feature type="region of interest" description="Disordered" evidence="1">
    <location>
        <begin position="1"/>
        <end position="58"/>
    </location>
</feature>
<accession>A0A9N9N8V9</accession>
<feature type="region of interest" description="Disordered" evidence="1">
    <location>
        <begin position="348"/>
        <end position="372"/>
    </location>
</feature>
<keyword evidence="3" id="KW-1185">Reference proteome</keyword>
<feature type="compositionally biased region" description="Polar residues" evidence="1">
    <location>
        <begin position="1"/>
        <end position="27"/>
    </location>
</feature>
<reference evidence="2" key="1">
    <citation type="submission" date="2021-06" db="EMBL/GenBank/DDBJ databases">
        <authorList>
            <person name="Kallberg Y."/>
            <person name="Tangrot J."/>
            <person name="Rosling A."/>
        </authorList>
    </citation>
    <scope>NUCLEOTIDE SEQUENCE</scope>
    <source>
        <strain evidence="2">IN212</strain>
    </source>
</reference>
<dbReference type="Proteomes" id="UP000789396">
    <property type="component" value="Unassembled WGS sequence"/>
</dbReference>
<dbReference type="AlphaFoldDB" id="A0A9N9N8V9"/>
<feature type="compositionally biased region" description="Low complexity" evidence="1">
    <location>
        <begin position="28"/>
        <end position="50"/>
    </location>
</feature>
<evidence type="ECO:0000313" key="2">
    <source>
        <dbReference type="EMBL" id="CAG8713137.1"/>
    </source>
</evidence>
<feature type="non-terminal residue" evidence="2">
    <location>
        <position position="447"/>
    </location>
</feature>
<evidence type="ECO:0000256" key="1">
    <source>
        <dbReference type="SAM" id="MobiDB-lite"/>
    </source>
</evidence>
<protein>
    <submittedName>
        <fullName evidence="2">1908_t:CDS:1</fullName>
    </submittedName>
</protein>
<organism evidence="2 3">
    <name type="scientific">Racocetra fulgida</name>
    <dbReference type="NCBI Taxonomy" id="60492"/>
    <lineage>
        <taxon>Eukaryota</taxon>
        <taxon>Fungi</taxon>
        <taxon>Fungi incertae sedis</taxon>
        <taxon>Mucoromycota</taxon>
        <taxon>Glomeromycotina</taxon>
        <taxon>Glomeromycetes</taxon>
        <taxon>Diversisporales</taxon>
        <taxon>Gigasporaceae</taxon>
        <taxon>Racocetra</taxon>
    </lineage>
</organism>
<feature type="compositionally biased region" description="Polar residues" evidence="1">
    <location>
        <begin position="404"/>
        <end position="422"/>
    </location>
</feature>
<feature type="region of interest" description="Disordered" evidence="1">
    <location>
        <begin position="391"/>
        <end position="447"/>
    </location>
</feature>
<evidence type="ECO:0000313" key="3">
    <source>
        <dbReference type="Proteomes" id="UP000789396"/>
    </source>
</evidence>
<name>A0A9N9N8V9_9GLOM</name>
<dbReference type="EMBL" id="CAJVPZ010022810">
    <property type="protein sequence ID" value="CAG8713137.1"/>
    <property type="molecule type" value="Genomic_DNA"/>
</dbReference>
<sequence>MANEHPQSNLSHAEKSLTFQSTQQSLYSSAFGHSFLSSSPPPRSSKSTNPGFGALTDDEDCDKAIRSLVLEDSPKESIVYKPTRSATLPTLPSHNDHNSNGYLTNVAASTSSLWTPSTTPFSSNPLNNTEGYFSPQTSDQYYNNNGGLFGSNVPNVRRSTTISSIQGNGTIHDDTGHVKFDHGLGGPLDYRDSSTSTGAVTPSSPTNYLSQSHFQYRPRLDGNGGIVSDDGVSGSMALYDPSNSDEIIRDNGKYTSGNDGKDFNNELKLDIRSLQTMMTAPPGLDNYRTSVNSSKNIFASDMTGNGAGGPITDLTNSLNSMNITNGSIEIRKETSPDISNVQVTGQSITNKQPKPTWANVAKSRPQPPPPVNTSQEVIGGAYSAAISPSSAVSPTYASRPMSAPTGTWTSKNKIVGTPTPTGNGIGSIYTPNPMMSIPPTPSSSKKD</sequence>